<protein>
    <submittedName>
        <fullName evidence="3">Uncharacterized protein LOC112681492</fullName>
    </submittedName>
</protein>
<dbReference type="RefSeq" id="XP_025407530.1">
    <property type="nucleotide sequence ID" value="XM_025551745.1"/>
</dbReference>
<evidence type="ECO:0000313" key="3">
    <source>
        <dbReference type="RefSeq" id="XP_025407530.1"/>
    </source>
</evidence>
<keyword evidence="1" id="KW-0732">Signal</keyword>
<evidence type="ECO:0000256" key="1">
    <source>
        <dbReference type="SAM" id="SignalP"/>
    </source>
</evidence>
<dbReference type="AlphaFoldDB" id="A0A8B8FB16"/>
<reference evidence="3" key="1">
    <citation type="submission" date="2025-08" db="UniProtKB">
        <authorList>
            <consortium name="RefSeq"/>
        </authorList>
    </citation>
    <scope>IDENTIFICATION</scope>
    <source>
        <tissue evidence="3">Whole body</tissue>
    </source>
</reference>
<sequence>MNAVQFAVIRTLILVLFLTSTCLSNEQSQQKGPGISACNYYASSNGSILPVSKLPQECTSFVWDGLFADVRNNVQYGFEDASKANEVDLLLKSSKPVYVYYGYTNMEIWTYVLGCGDCDGYIAIRESMKGLKAYMNVHPGIKGLILCQFEPDENSKPFPKYTEKLKTYINIMKESFPNLEVGIVFYGNTITDYYADPKIEWLDIKVLREVVDFFSISILRFNNCSLNSRINSITPVDGNGKYTLTKLNQVLKKHGFPSRKLYFSTNLYPTNTETSFMPWNTTYQQICTNSSAARNLCKDNTLSFYQKGQFFRKNGCGFIAAYVDYADPLGKCGCGRPFAPFYDILDGFKGIKAPDPCPRMDG</sequence>
<name>A0A8B8FB16_9HEMI</name>
<dbReference type="Proteomes" id="UP000694846">
    <property type="component" value="Unplaced"/>
</dbReference>
<feature type="chain" id="PRO_5034248505" evidence="1">
    <location>
        <begin position="25"/>
        <end position="362"/>
    </location>
</feature>
<keyword evidence="2" id="KW-1185">Reference proteome</keyword>
<evidence type="ECO:0000313" key="2">
    <source>
        <dbReference type="Proteomes" id="UP000694846"/>
    </source>
</evidence>
<accession>A0A8B8FB16</accession>
<feature type="signal peptide" evidence="1">
    <location>
        <begin position="1"/>
        <end position="24"/>
    </location>
</feature>
<dbReference type="GeneID" id="112681492"/>
<proteinExistence type="predicted"/>
<organism evidence="2 3">
    <name type="scientific">Sipha flava</name>
    <name type="common">yellow sugarcane aphid</name>
    <dbReference type="NCBI Taxonomy" id="143950"/>
    <lineage>
        <taxon>Eukaryota</taxon>
        <taxon>Metazoa</taxon>
        <taxon>Ecdysozoa</taxon>
        <taxon>Arthropoda</taxon>
        <taxon>Hexapoda</taxon>
        <taxon>Insecta</taxon>
        <taxon>Pterygota</taxon>
        <taxon>Neoptera</taxon>
        <taxon>Paraneoptera</taxon>
        <taxon>Hemiptera</taxon>
        <taxon>Sternorrhyncha</taxon>
        <taxon>Aphidomorpha</taxon>
        <taxon>Aphidoidea</taxon>
        <taxon>Aphididae</taxon>
        <taxon>Sipha</taxon>
    </lineage>
</organism>
<gene>
    <name evidence="3" type="primary">LOC112681492</name>
</gene>
<dbReference type="OrthoDB" id="6587633at2759"/>